<dbReference type="InterPro" id="IPR051347">
    <property type="entry name" value="Circadian_clock_KaiC-rel"/>
</dbReference>
<feature type="domain" description="KaiC" evidence="7">
    <location>
        <begin position="11"/>
        <end position="254"/>
    </location>
</feature>
<feature type="domain" description="KaiC" evidence="7">
    <location>
        <begin position="255"/>
        <end position="487"/>
    </location>
</feature>
<accession>A0A0X8X7E0</accession>
<keyword evidence="4" id="KW-0677">Repeat</keyword>
<dbReference type="OrthoDB" id="9787927at2"/>
<keyword evidence="2" id="KW-0597">Phosphoprotein</keyword>
<dbReference type="PANTHER" id="PTHR42926:SF1">
    <property type="entry name" value="CIRCADIAN CLOCK OSCILLATOR PROTEIN KAIC 1"/>
    <property type="match status" value="1"/>
</dbReference>
<dbReference type="Gene3D" id="3.40.50.300">
    <property type="entry name" value="P-loop containing nucleotide triphosphate hydrolases"/>
    <property type="match status" value="2"/>
</dbReference>
<dbReference type="SUPFAM" id="SSF52540">
    <property type="entry name" value="P-loop containing nucleoside triphosphate hydrolases"/>
    <property type="match status" value="2"/>
</dbReference>
<keyword evidence="3" id="KW-0808">Transferase</keyword>
<dbReference type="GO" id="GO:0000287">
    <property type="term" value="F:magnesium ion binding"/>
    <property type="evidence" value="ECO:0007669"/>
    <property type="project" value="InterPro"/>
</dbReference>
<keyword evidence="6" id="KW-0378">Hydrolase</keyword>
<dbReference type="NCBIfam" id="NF006799">
    <property type="entry name" value="PRK09302.1"/>
    <property type="match status" value="1"/>
</dbReference>
<dbReference type="InterPro" id="IPR014774">
    <property type="entry name" value="KaiC-like_dom"/>
</dbReference>
<keyword evidence="9" id="KW-1185">Reference proteome</keyword>
<evidence type="ECO:0000256" key="2">
    <source>
        <dbReference type="ARBA" id="ARBA00022553"/>
    </source>
</evidence>
<evidence type="ECO:0000313" key="9">
    <source>
        <dbReference type="Proteomes" id="UP000218890"/>
    </source>
</evidence>
<dbReference type="PANTHER" id="PTHR42926">
    <property type="match status" value="1"/>
</dbReference>
<dbReference type="InterPro" id="IPR027417">
    <property type="entry name" value="P-loop_NTPase"/>
</dbReference>
<dbReference type="GO" id="GO:0003677">
    <property type="term" value="F:DNA binding"/>
    <property type="evidence" value="ECO:0007669"/>
    <property type="project" value="InterPro"/>
</dbReference>
<dbReference type="KEGG" id="hhk:HH1059_22750"/>
<proteinExistence type="predicted"/>
<evidence type="ECO:0000256" key="1">
    <source>
        <dbReference type="ARBA" id="ARBA00012513"/>
    </source>
</evidence>
<evidence type="ECO:0000256" key="3">
    <source>
        <dbReference type="ARBA" id="ARBA00022679"/>
    </source>
</evidence>
<evidence type="ECO:0000256" key="6">
    <source>
        <dbReference type="ARBA" id="ARBA00022801"/>
    </source>
</evidence>
<dbReference type="EC" id="2.7.11.1" evidence="1"/>
<dbReference type="GO" id="GO:0016787">
    <property type="term" value="F:hydrolase activity"/>
    <property type="evidence" value="ECO:0007669"/>
    <property type="project" value="UniProtKB-KW"/>
</dbReference>
<dbReference type="PROSITE" id="PS51146">
    <property type="entry name" value="KAIC"/>
    <property type="match status" value="2"/>
</dbReference>
<sequence>MSAAPKHGNVAKIPTGIAGFDSIAKGGLPCGRTTLVAGTPGSAKTVFAAQFMAAGIEQYAEPGVFVTCEESADDLRQNLQAFGWDIQSWEDQGYWVFLDASPDNDPEAIEAGSYDLGGLIARIRGAVNRIGAQRLAIDSLGAMFSRFPDSRQVRWDLYRISAQMKKIGVTSIMTAEREAEYGSIARHGVEEFVSDNVVILRNVLEAETRRRTLEVLKFRGTTHQKGEYPFTILPEGGIVAIPLSAMELTQRSSELRISSGNERLDDMCGGGIYRDSIVLVSGATGTGKTLLATEFTSGGLKSGERCLLFAFEESRDQIIRNAHGWNVDYLPAEQRGDLQIRCSYPESEGLEDHLVRIKETIDEFKPHRIALDSLTALERVATPRGFREFVISLTSFIKARETAGLFTASTPSLMGGSSVTEAHISTLTDSIILLRYVEMGGEVQRGLTVLKMRGAGHEKSIRQFTIDHQGMHIGEQFRGVEGILEGHPNRVLGNVGN</sequence>
<dbReference type="EMBL" id="AP017372">
    <property type="protein sequence ID" value="BAU56343.1"/>
    <property type="molecule type" value="Genomic_DNA"/>
</dbReference>
<dbReference type="RefSeq" id="WP_096406069.1">
    <property type="nucleotide sequence ID" value="NZ_AP017372.2"/>
</dbReference>
<dbReference type="GO" id="GO:0005524">
    <property type="term" value="F:ATP binding"/>
    <property type="evidence" value="ECO:0007669"/>
    <property type="project" value="InterPro"/>
</dbReference>
<dbReference type="GO" id="GO:0004674">
    <property type="term" value="F:protein serine/threonine kinase activity"/>
    <property type="evidence" value="ECO:0007669"/>
    <property type="project" value="UniProtKB-EC"/>
</dbReference>
<evidence type="ECO:0000256" key="5">
    <source>
        <dbReference type="ARBA" id="ARBA00022777"/>
    </source>
</evidence>
<keyword evidence="5" id="KW-0418">Kinase</keyword>
<dbReference type="InterPro" id="IPR010624">
    <property type="entry name" value="KaiC_dom"/>
</dbReference>
<organism evidence="8 9">
    <name type="scientific">Halorhodospira halochloris</name>
    <name type="common">Ectothiorhodospira halochloris</name>
    <dbReference type="NCBI Taxonomy" id="1052"/>
    <lineage>
        <taxon>Bacteria</taxon>
        <taxon>Pseudomonadati</taxon>
        <taxon>Pseudomonadota</taxon>
        <taxon>Gammaproteobacteria</taxon>
        <taxon>Chromatiales</taxon>
        <taxon>Ectothiorhodospiraceae</taxon>
        <taxon>Halorhodospira</taxon>
    </lineage>
</organism>
<gene>
    <name evidence="8" type="ORF">HH1059_22750</name>
</gene>
<dbReference type="Proteomes" id="UP000218890">
    <property type="component" value="Chromosome"/>
</dbReference>
<reference evidence="8" key="1">
    <citation type="submission" date="2016-02" db="EMBL/GenBank/DDBJ databases">
        <title>Halorhodospira halochloris DSM-1059 complete genome, version 2.</title>
        <authorList>
            <person name="Tsukatani Y."/>
        </authorList>
    </citation>
    <scope>NUCLEOTIDE SEQUENCE</scope>
    <source>
        <strain evidence="8">DSM 1059</strain>
    </source>
</reference>
<dbReference type="GO" id="GO:0042752">
    <property type="term" value="P:regulation of circadian rhythm"/>
    <property type="evidence" value="ECO:0007669"/>
    <property type="project" value="InterPro"/>
</dbReference>
<dbReference type="InterPro" id="IPR013503">
    <property type="entry name" value="Circadian_KaiC_bact"/>
</dbReference>
<dbReference type="InterPro" id="IPR030665">
    <property type="entry name" value="KaiC"/>
</dbReference>
<name>A0A0X8X7E0_HALHR</name>
<dbReference type="GO" id="GO:0006355">
    <property type="term" value="P:regulation of DNA-templated transcription"/>
    <property type="evidence" value="ECO:0007669"/>
    <property type="project" value="InterPro"/>
</dbReference>
<evidence type="ECO:0000313" key="8">
    <source>
        <dbReference type="EMBL" id="BAU56343.1"/>
    </source>
</evidence>
<protein>
    <recommendedName>
        <fullName evidence="1">non-specific serine/threonine protein kinase</fullName>
        <ecNumber evidence="1">2.7.11.1</ecNumber>
    </recommendedName>
</protein>
<dbReference type="NCBIfam" id="TIGR02655">
    <property type="entry name" value="circ_KaiC"/>
    <property type="match status" value="1"/>
</dbReference>
<dbReference type="AlphaFoldDB" id="A0A0X8X7E0"/>
<evidence type="ECO:0000256" key="4">
    <source>
        <dbReference type="ARBA" id="ARBA00022737"/>
    </source>
</evidence>
<dbReference type="Pfam" id="PF06745">
    <property type="entry name" value="ATPase"/>
    <property type="match status" value="2"/>
</dbReference>
<evidence type="ECO:0000259" key="7">
    <source>
        <dbReference type="PROSITE" id="PS51146"/>
    </source>
</evidence>
<dbReference type="PIRSF" id="PIRSF039117">
    <property type="entry name" value="KaiC"/>
    <property type="match status" value="1"/>
</dbReference>